<proteinExistence type="predicted"/>
<name>A0A922L0N3_DERFA</name>
<reference evidence="1" key="2">
    <citation type="journal article" date="2022" name="Res Sq">
        <title>Comparative Genomics Reveals Insights into the Divergent Evolution of Astigmatic Mites and Household Pest Adaptations.</title>
        <authorList>
            <person name="Xiong Q."/>
            <person name="Wan A.T.-Y."/>
            <person name="Liu X.-Y."/>
            <person name="Fung C.S.-H."/>
            <person name="Xiao X."/>
            <person name="Malainual N."/>
            <person name="Hou J."/>
            <person name="Wang L."/>
            <person name="Wang M."/>
            <person name="Yang K."/>
            <person name="Cui Y."/>
            <person name="Leung E."/>
            <person name="Nong W."/>
            <person name="Shin S.-K."/>
            <person name="Au S."/>
            <person name="Jeong K.Y."/>
            <person name="Chew F.T."/>
            <person name="Hui J."/>
            <person name="Leung T.F."/>
            <person name="Tungtrongchitr A."/>
            <person name="Zhong N."/>
            <person name="Liu Z."/>
            <person name="Tsui S."/>
        </authorList>
    </citation>
    <scope>NUCLEOTIDE SEQUENCE</scope>
    <source>
        <strain evidence="1">Derf</strain>
        <tissue evidence="1">Whole organism</tissue>
    </source>
</reference>
<evidence type="ECO:0000313" key="1">
    <source>
        <dbReference type="EMBL" id="KAH9502006.1"/>
    </source>
</evidence>
<comment type="caution">
    <text evidence="1">The sequence shown here is derived from an EMBL/GenBank/DDBJ whole genome shotgun (WGS) entry which is preliminary data.</text>
</comment>
<organism evidence="1 2">
    <name type="scientific">Dermatophagoides farinae</name>
    <name type="common">American house dust mite</name>
    <dbReference type="NCBI Taxonomy" id="6954"/>
    <lineage>
        <taxon>Eukaryota</taxon>
        <taxon>Metazoa</taxon>
        <taxon>Ecdysozoa</taxon>
        <taxon>Arthropoda</taxon>
        <taxon>Chelicerata</taxon>
        <taxon>Arachnida</taxon>
        <taxon>Acari</taxon>
        <taxon>Acariformes</taxon>
        <taxon>Sarcoptiformes</taxon>
        <taxon>Astigmata</taxon>
        <taxon>Psoroptidia</taxon>
        <taxon>Analgoidea</taxon>
        <taxon>Pyroglyphidae</taxon>
        <taxon>Dermatophagoidinae</taxon>
        <taxon>Dermatophagoides</taxon>
    </lineage>
</organism>
<gene>
    <name evidence="1" type="ORF">DERF_012807</name>
</gene>
<dbReference type="Proteomes" id="UP000790347">
    <property type="component" value="Unassembled WGS sequence"/>
</dbReference>
<reference evidence="1" key="1">
    <citation type="submission" date="2013-05" db="EMBL/GenBank/DDBJ databases">
        <authorList>
            <person name="Yim A.K.Y."/>
            <person name="Chan T.F."/>
            <person name="Ji K.M."/>
            <person name="Liu X.Y."/>
            <person name="Zhou J.W."/>
            <person name="Li R.Q."/>
            <person name="Yang K.Y."/>
            <person name="Li J."/>
            <person name="Li M."/>
            <person name="Law P.T.W."/>
            <person name="Wu Y.L."/>
            <person name="Cai Z.L."/>
            <person name="Qin H."/>
            <person name="Bao Y."/>
            <person name="Leung R.K.K."/>
            <person name="Ng P.K.S."/>
            <person name="Zou J."/>
            <person name="Zhong X.J."/>
            <person name="Ran P.X."/>
            <person name="Zhong N.S."/>
            <person name="Liu Z.G."/>
            <person name="Tsui S.K.W."/>
        </authorList>
    </citation>
    <scope>NUCLEOTIDE SEQUENCE</scope>
    <source>
        <strain evidence="1">Derf</strain>
        <tissue evidence="1">Whole organism</tissue>
    </source>
</reference>
<accession>A0A922L0N3</accession>
<evidence type="ECO:0000313" key="2">
    <source>
        <dbReference type="Proteomes" id="UP000790347"/>
    </source>
</evidence>
<dbReference type="AlphaFoldDB" id="A0A922L0N3"/>
<keyword evidence="2" id="KW-1185">Reference proteome</keyword>
<dbReference type="EMBL" id="ASGP02000006">
    <property type="protein sequence ID" value="KAH9502006.1"/>
    <property type="molecule type" value="Genomic_DNA"/>
</dbReference>
<protein>
    <submittedName>
        <fullName evidence="1">Uncharacterized protein</fullName>
    </submittedName>
</protein>
<sequence>MFSLETLHFDELVPGTTTTTAIDHKSRIYTYNREILTSKTSTRFCFLGESKQQQQQKIWTIQKWCYTSEV</sequence>